<sequence>MTLNISNIFFAVVFFVCFASSSAWKGKATEIEIPRSNFAVPNAASEIITPIATNATAMKEWVSKMLYDHELRSCCHNLKQLKDFPQLDCEGIVDGMAPVANSGYGDPNYYHYFWKCVAQAKDNRECCHENGLGSVCLPICNAGSDRPSFEEMNVLLVQECFANVPGILSTCISKSRMRITGAQINVQMGKGNK</sequence>
<proteinExistence type="predicted"/>
<feature type="domain" description="Domain of unknown function DB" evidence="2">
    <location>
        <begin position="106"/>
        <end position="168"/>
    </location>
</feature>
<dbReference type="Proteomes" id="UP001201812">
    <property type="component" value="Unassembled WGS sequence"/>
</dbReference>
<gene>
    <name evidence="3" type="ORF">DdX_16829</name>
</gene>
<name>A0AAD4MMG2_9BILA</name>
<dbReference type="InterPro" id="IPR002602">
    <property type="entry name" value="DB"/>
</dbReference>
<feature type="chain" id="PRO_5042119450" evidence="1">
    <location>
        <begin position="24"/>
        <end position="193"/>
    </location>
</feature>
<evidence type="ECO:0000313" key="4">
    <source>
        <dbReference type="Proteomes" id="UP001201812"/>
    </source>
</evidence>
<keyword evidence="1" id="KW-0732">Signal</keyword>
<comment type="caution">
    <text evidence="3">The sequence shown here is derived from an EMBL/GenBank/DDBJ whole genome shotgun (WGS) entry which is preliminary data.</text>
</comment>
<evidence type="ECO:0000313" key="3">
    <source>
        <dbReference type="EMBL" id="KAI1700261.1"/>
    </source>
</evidence>
<reference evidence="3" key="1">
    <citation type="submission" date="2022-01" db="EMBL/GenBank/DDBJ databases">
        <title>Genome Sequence Resource for Two Populations of Ditylenchus destructor, the Migratory Endoparasitic Phytonematode.</title>
        <authorList>
            <person name="Zhang H."/>
            <person name="Lin R."/>
            <person name="Xie B."/>
        </authorList>
    </citation>
    <scope>NUCLEOTIDE SEQUENCE</scope>
    <source>
        <strain evidence="3">BazhouSP</strain>
    </source>
</reference>
<accession>A0AAD4MMG2</accession>
<evidence type="ECO:0000259" key="2">
    <source>
        <dbReference type="Pfam" id="PF01682"/>
    </source>
</evidence>
<keyword evidence="4" id="KW-1185">Reference proteome</keyword>
<dbReference type="EMBL" id="JAKKPZ010000151">
    <property type="protein sequence ID" value="KAI1700261.1"/>
    <property type="molecule type" value="Genomic_DNA"/>
</dbReference>
<dbReference type="Pfam" id="PF01682">
    <property type="entry name" value="DB"/>
    <property type="match status" value="1"/>
</dbReference>
<protein>
    <submittedName>
        <fullName evidence="3">DB module domain-containing protein</fullName>
    </submittedName>
</protein>
<evidence type="ECO:0000256" key="1">
    <source>
        <dbReference type="SAM" id="SignalP"/>
    </source>
</evidence>
<feature type="signal peptide" evidence="1">
    <location>
        <begin position="1"/>
        <end position="23"/>
    </location>
</feature>
<dbReference type="AlphaFoldDB" id="A0AAD4MMG2"/>
<organism evidence="3 4">
    <name type="scientific">Ditylenchus destructor</name>
    <dbReference type="NCBI Taxonomy" id="166010"/>
    <lineage>
        <taxon>Eukaryota</taxon>
        <taxon>Metazoa</taxon>
        <taxon>Ecdysozoa</taxon>
        <taxon>Nematoda</taxon>
        <taxon>Chromadorea</taxon>
        <taxon>Rhabditida</taxon>
        <taxon>Tylenchina</taxon>
        <taxon>Tylenchomorpha</taxon>
        <taxon>Sphaerularioidea</taxon>
        <taxon>Anguinidae</taxon>
        <taxon>Anguininae</taxon>
        <taxon>Ditylenchus</taxon>
    </lineage>
</organism>